<keyword evidence="6" id="KW-1185">Reference proteome</keyword>
<dbReference type="GO" id="GO:0003735">
    <property type="term" value="F:structural constituent of ribosome"/>
    <property type="evidence" value="ECO:0007669"/>
    <property type="project" value="InterPro"/>
</dbReference>
<dbReference type="SUPFAM" id="SSF54189">
    <property type="entry name" value="Ribosomal proteins S24e, L23 and L15e"/>
    <property type="match status" value="1"/>
</dbReference>
<protein>
    <recommendedName>
        <fullName evidence="4">Large ribosomal subunit protein uL23m</fullName>
    </recommendedName>
</protein>
<dbReference type="InterPro" id="IPR012677">
    <property type="entry name" value="Nucleotide-bd_a/b_plait_sf"/>
</dbReference>
<accession>A0A316Z1P5</accession>
<name>A0A316Z1P5_9BASI</name>
<dbReference type="Gene3D" id="3.30.70.330">
    <property type="match status" value="1"/>
</dbReference>
<dbReference type="AlphaFoldDB" id="A0A316Z1P5"/>
<organism evidence="5 6">
    <name type="scientific">Tilletiopsis washingtonensis</name>
    <dbReference type="NCBI Taxonomy" id="58919"/>
    <lineage>
        <taxon>Eukaryota</taxon>
        <taxon>Fungi</taxon>
        <taxon>Dikarya</taxon>
        <taxon>Basidiomycota</taxon>
        <taxon>Ustilaginomycotina</taxon>
        <taxon>Exobasidiomycetes</taxon>
        <taxon>Entylomatales</taxon>
        <taxon>Entylomatales incertae sedis</taxon>
        <taxon>Tilletiopsis</taxon>
    </lineage>
</organism>
<keyword evidence="2" id="KW-0689">Ribosomal protein</keyword>
<dbReference type="InterPro" id="IPR013025">
    <property type="entry name" value="Ribosomal_uL23-like"/>
</dbReference>
<dbReference type="EMBL" id="KZ819308">
    <property type="protein sequence ID" value="PWN94842.1"/>
    <property type="molecule type" value="Genomic_DNA"/>
</dbReference>
<sequence length="545" mass="61165">MVLSVTSQRALAALRCRASRATPLAPALRTLSCGRAARSAAPVAASPSASHSVAPGIAPLEPGLSHAAPGSAYLAARQRQADCLMRWNWLESPEQRQALAVPFARRADCPAWLEEEYETARSYRSARARLWLPSSSAAEDATAAEQTEYVGRLKDTFRRVAERHPAMDGVAFDEHDAWRAPGLQQTLDEELMQHWRELSGEERQASILRLRFECIRRLGWRAGYTAGYPLRPYSSAAVREARKVLVSKTGTTEKSATAREEAREQLAQEDEAAAWRAWQGLSIDARLEEERAAWSQRDRSRLWIDDSSTSLVLGESAPRWFAHAPRVGIPTLLPTETVRLVRNFVPKGGKADPWKASFRLPLDMSKHALVNYLRSIYGLHVTWVRTQVYRSQISRSRVGRGKTAKGQRTWKKAEVGLLEPFVFPELTQQFRRESLMQEEMKLEMTRVFLKATGHRRWRSVRPADPLRVDIDAAEARAEAERLQGGGADAVVPSQKPAANARPALLVRSGGIQTKRHSRILKLLNEQRKDRDALIEKKAQELSKQA</sequence>
<dbReference type="Proteomes" id="UP000245946">
    <property type="component" value="Unassembled WGS sequence"/>
</dbReference>
<dbReference type="GO" id="GO:0032543">
    <property type="term" value="P:mitochondrial translation"/>
    <property type="evidence" value="ECO:0007669"/>
    <property type="project" value="TreeGrafter"/>
</dbReference>
<dbReference type="GO" id="GO:0005762">
    <property type="term" value="C:mitochondrial large ribosomal subunit"/>
    <property type="evidence" value="ECO:0007669"/>
    <property type="project" value="TreeGrafter"/>
</dbReference>
<proteinExistence type="inferred from homology"/>
<dbReference type="PANTHER" id="PTHR12059:SF5">
    <property type="entry name" value="LARGE RIBOSOMAL SUBUNIT PROTEIN UL23M"/>
    <property type="match status" value="1"/>
</dbReference>
<gene>
    <name evidence="5" type="ORF">FA09DRAFT_332506</name>
</gene>
<evidence type="ECO:0000256" key="1">
    <source>
        <dbReference type="ARBA" id="ARBA00006700"/>
    </source>
</evidence>
<evidence type="ECO:0000313" key="6">
    <source>
        <dbReference type="Proteomes" id="UP000245946"/>
    </source>
</evidence>
<dbReference type="RefSeq" id="XP_025595121.1">
    <property type="nucleotide sequence ID" value="XM_025743481.1"/>
</dbReference>
<dbReference type="PANTHER" id="PTHR12059">
    <property type="entry name" value="RIBOSOMAL PROTEIN L23-RELATED"/>
    <property type="match status" value="1"/>
</dbReference>
<comment type="similarity">
    <text evidence="1">Belongs to the universal ribosomal protein uL23 family.</text>
</comment>
<dbReference type="GeneID" id="37271025"/>
<dbReference type="InterPro" id="IPR012678">
    <property type="entry name" value="Ribosomal_uL23/eL15/eS24_sf"/>
</dbReference>
<dbReference type="OrthoDB" id="275582at2759"/>
<evidence type="ECO:0000313" key="5">
    <source>
        <dbReference type="EMBL" id="PWN94842.1"/>
    </source>
</evidence>
<evidence type="ECO:0000256" key="4">
    <source>
        <dbReference type="ARBA" id="ARBA00039977"/>
    </source>
</evidence>
<reference evidence="5 6" key="1">
    <citation type="journal article" date="2018" name="Mol. Biol. Evol.">
        <title>Broad Genomic Sampling Reveals a Smut Pathogenic Ancestry of the Fungal Clade Ustilaginomycotina.</title>
        <authorList>
            <person name="Kijpornyongpan T."/>
            <person name="Mondo S.J."/>
            <person name="Barry K."/>
            <person name="Sandor L."/>
            <person name="Lee J."/>
            <person name="Lipzen A."/>
            <person name="Pangilinan J."/>
            <person name="LaButti K."/>
            <person name="Hainaut M."/>
            <person name="Henrissat B."/>
            <person name="Grigoriev I.V."/>
            <person name="Spatafora J.W."/>
            <person name="Aime M.C."/>
        </authorList>
    </citation>
    <scope>NUCLEOTIDE SEQUENCE [LARGE SCALE GENOMIC DNA]</scope>
    <source>
        <strain evidence="5 6">MCA 4186</strain>
    </source>
</reference>
<dbReference type="STRING" id="58919.A0A316Z1P5"/>
<keyword evidence="3" id="KW-0687">Ribonucleoprotein</keyword>
<evidence type="ECO:0000256" key="2">
    <source>
        <dbReference type="ARBA" id="ARBA00022980"/>
    </source>
</evidence>
<evidence type="ECO:0000256" key="3">
    <source>
        <dbReference type="ARBA" id="ARBA00023274"/>
    </source>
</evidence>